<dbReference type="NCBIfam" id="TIGR00128">
    <property type="entry name" value="fabD"/>
    <property type="match status" value="1"/>
</dbReference>
<dbReference type="Gene3D" id="3.40.366.10">
    <property type="entry name" value="Malonyl-Coenzyme A Acyl Carrier Protein, domain 2"/>
    <property type="match status" value="1"/>
</dbReference>
<dbReference type="InterPro" id="IPR016035">
    <property type="entry name" value="Acyl_Trfase/lysoPLipase"/>
</dbReference>
<dbReference type="EMBL" id="CP039712">
    <property type="protein sequence ID" value="QCI85992.1"/>
    <property type="molecule type" value="Genomic_DNA"/>
</dbReference>
<dbReference type="Gene3D" id="3.30.70.250">
    <property type="entry name" value="Malonyl-CoA ACP transacylase, ACP-binding"/>
    <property type="match status" value="1"/>
</dbReference>
<comment type="catalytic activity">
    <reaction evidence="3 4">
        <text>holo-[ACP] + malonyl-CoA = malonyl-[ACP] + CoA</text>
        <dbReference type="Rhea" id="RHEA:41792"/>
        <dbReference type="Rhea" id="RHEA-COMP:9623"/>
        <dbReference type="Rhea" id="RHEA-COMP:9685"/>
        <dbReference type="ChEBI" id="CHEBI:57287"/>
        <dbReference type="ChEBI" id="CHEBI:57384"/>
        <dbReference type="ChEBI" id="CHEBI:64479"/>
        <dbReference type="ChEBI" id="CHEBI:78449"/>
        <dbReference type="EC" id="2.3.1.39"/>
    </reaction>
</comment>
<name>A0A4D7CT66_9ENTE</name>
<evidence type="ECO:0000313" key="7">
    <source>
        <dbReference type="EMBL" id="QCI85992.1"/>
    </source>
</evidence>
<dbReference type="SUPFAM" id="SSF52151">
    <property type="entry name" value="FabD/lysophospholipase-like"/>
    <property type="match status" value="1"/>
</dbReference>
<dbReference type="PANTHER" id="PTHR42681:SF1">
    <property type="entry name" value="MALONYL-COA-ACYL CARRIER PROTEIN TRANSACYLASE, MITOCHONDRIAL"/>
    <property type="match status" value="1"/>
</dbReference>
<feature type="active site" evidence="5">
    <location>
        <position position="89"/>
    </location>
</feature>
<dbReference type="InterPro" id="IPR016036">
    <property type="entry name" value="Malonyl_transacylase_ACP-bd"/>
</dbReference>
<dbReference type="InterPro" id="IPR024925">
    <property type="entry name" value="Malonyl_CoA-ACP_transAc"/>
</dbReference>
<comment type="similarity">
    <text evidence="4">Belongs to the fabD family.</text>
</comment>
<sequence>MKIGFIYSGQGAQYHGMGKDLFDASDVFADTIAEASTALGWDMQALLFNEDSALNETEFTQPAVLTMSTAIDRMLRQAGILPSMVAGLSLGEYSALVASGALSFEEAVCLVQKRGRWMTEAVPSGQGAMAAVMNVDRQIIEVTCEAVSQTHGLVIAANYNMPAQIVISGETAAVEEAQARLELEPKSKVVRLKVSGPFHTPLLAPAAEKLAAELETIEMSEMTLPVVSNINGQVIGTTEAIVPTLIEQIKSPVYWEECVQTMIEKGVDTFVEVGPGKALRGFVKKINRNVTVFNVENLSTFEKLISKLKELEEGNPNE</sequence>
<evidence type="ECO:0000313" key="8">
    <source>
        <dbReference type="Proteomes" id="UP000298615"/>
    </source>
</evidence>
<dbReference type="InterPro" id="IPR001227">
    <property type="entry name" value="Ac_transferase_dom_sf"/>
</dbReference>
<feature type="active site" evidence="5">
    <location>
        <position position="199"/>
    </location>
</feature>
<dbReference type="PANTHER" id="PTHR42681">
    <property type="entry name" value="MALONYL-COA-ACYL CARRIER PROTEIN TRANSACYLASE, MITOCHONDRIAL"/>
    <property type="match status" value="1"/>
</dbReference>
<dbReference type="PIRSF" id="PIRSF000446">
    <property type="entry name" value="Mct"/>
    <property type="match status" value="1"/>
</dbReference>
<dbReference type="SUPFAM" id="SSF55048">
    <property type="entry name" value="Probable ACP-binding domain of malonyl-CoA ACP transacylase"/>
    <property type="match status" value="1"/>
</dbReference>
<evidence type="ECO:0000256" key="4">
    <source>
        <dbReference type="PIRNR" id="PIRNR000446"/>
    </source>
</evidence>
<dbReference type="EC" id="2.3.1.39" evidence="4"/>
<evidence type="ECO:0000256" key="3">
    <source>
        <dbReference type="ARBA" id="ARBA00048462"/>
    </source>
</evidence>
<gene>
    <name evidence="7" type="primary">fabD</name>
    <name evidence="7" type="ORF">FA707_03005</name>
</gene>
<keyword evidence="1 4" id="KW-0808">Transferase</keyword>
<dbReference type="SMART" id="SM00827">
    <property type="entry name" value="PKS_AT"/>
    <property type="match status" value="1"/>
</dbReference>
<dbReference type="Proteomes" id="UP000298615">
    <property type="component" value="Chromosome"/>
</dbReference>
<keyword evidence="8" id="KW-1185">Reference proteome</keyword>
<dbReference type="GO" id="GO:0004314">
    <property type="term" value="F:[acyl-carrier-protein] S-malonyltransferase activity"/>
    <property type="evidence" value="ECO:0007669"/>
    <property type="project" value="UniProtKB-EC"/>
</dbReference>
<dbReference type="InterPro" id="IPR014043">
    <property type="entry name" value="Acyl_transferase_dom"/>
</dbReference>
<reference evidence="7 8" key="1">
    <citation type="submission" date="2019-04" db="EMBL/GenBank/DDBJ databases">
        <title>Vagococcus sp. nov., isolated from faeces of yaks (Bos grunniens).</title>
        <authorList>
            <person name="Ge Y."/>
        </authorList>
    </citation>
    <scope>NUCLEOTIDE SEQUENCE [LARGE SCALE GENOMIC DNA]</scope>
    <source>
        <strain evidence="7 8">MN-17</strain>
    </source>
</reference>
<protein>
    <recommendedName>
        <fullName evidence="4">Malonyl CoA-acyl carrier protein transacylase</fullName>
        <ecNumber evidence="4">2.3.1.39</ecNumber>
    </recommendedName>
</protein>
<accession>A0A4D7CT66</accession>
<dbReference type="Pfam" id="PF00698">
    <property type="entry name" value="Acyl_transf_1"/>
    <property type="match status" value="1"/>
</dbReference>
<dbReference type="FunFam" id="3.30.70.250:FF:000001">
    <property type="entry name" value="Malonyl CoA-acyl carrier protein transacylase"/>
    <property type="match status" value="1"/>
</dbReference>
<evidence type="ECO:0000256" key="5">
    <source>
        <dbReference type="PIRSR" id="PIRSR000446-1"/>
    </source>
</evidence>
<dbReference type="InterPro" id="IPR004410">
    <property type="entry name" value="Malonyl_CoA-ACP_transAc_FabD"/>
</dbReference>
<dbReference type="InterPro" id="IPR050858">
    <property type="entry name" value="Mal-CoA-ACP_Trans/PKS_FabD"/>
</dbReference>
<dbReference type="GO" id="GO:0006633">
    <property type="term" value="P:fatty acid biosynthetic process"/>
    <property type="evidence" value="ECO:0007669"/>
    <property type="project" value="TreeGrafter"/>
</dbReference>
<dbReference type="RefSeq" id="WP_136952830.1">
    <property type="nucleotide sequence ID" value="NZ_CP039712.1"/>
</dbReference>
<dbReference type="KEGG" id="vao:FA707_03005"/>
<dbReference type="AlphaFoldDB" id="A0A4D7CT66"/>
<evidence type="ECO:0000259" key="6">
    <source>
        <dbReference type="SMART" id="SM00827"/>
    </source>
</evidence>
<evidence type="ECO:0000256" key="2">
    <source>
        <dbReference type="ARBA" id="ARBA00023315"/>
    </source>
</evidence>
<keyword evidence="2 4" id="KW-0012">Acyltransferase</keyword>
<evidence type="ECO:0000256" key="1">
    <source>
        <dbReference type="ARBA" id="ARBA00022679"/>
    </source>
</evidence>
<dbReference type="GO" id="GO:0005829">
    <property type="term" value="C:cytosol"/>
    <property type="evidence" value="ECO:0007669"/>
    <property type="project" value="TreeGrafter"/>
</dbReference>
<proteinExistence type="inferred from homology"/>
<organism evidence="7 8">
    <name type="scientific">Vagococcus zengguangii</name>
    <dbReference type="NCBI Taxonomy" id="2571750"/>
    <lineage>
        <taxon>Bacteria</taxon>
        <taxon>Bacillati</taxon>
        <taxon>Bacillota</taxon>
        <taxon>Bacilli</taxon>
        <taxon>Lactobacillales</taxon>
        <taxon>Enterococcaceae</taxon>
        <taxon>Vagococcus</taxon>
    </lineage>
</organism>
<feature type="domain" description="Malonyl-CoA:ACP transacylase (MAT)" evidence="6">
    <location>
        <begin position="6"/>
        <end position="298"/>
    </location>
</feature>